<evidence type="ECO:0000256" key="6">
    <source>
        <dbReference type="ARBA" id="ARBA00023136"/>
    </source>
</evidence>
<dbReference type="EMBL" id="DOEK01000009">
    <property type="protein sequence ID" value="HBP28966.1"/>
    <property type="molecule type" value="Genomic_DNA"/>
</dbReference>
<evidence type="ECO:0000256" key="7">
    <source>
        <dbReference type="RuleBase" id="RU363032"/>
    </source>
</evidence>
<keyword evidence="6 7" id="KW-0472">Membrane</keyword>
<dbReference type="Gene3D" id="1.10.3720.10">
    <property type="entry name" value="MetI-like"/>
    <property type="match status" value="1"/>
</dbReference>
<evidence type="ECO:0000256" key="3">
    <source>
        <dbReference type="ARBA" id="ARBA00022475"/>
    </source>
</evidence>
<sequence>MPASFLMLSTMLLPVIIVMLLSFTNYELGMPDTAFVGVDNYVSVLSDAKFWHVLRNTVTYTLLVVPGSVIGGLFLAVLVQSVGKGRRIYQCLFFLPVTATLVAMATVWKYLLHGQIGPINQLLHALGLPQMEFFGDPGLVLISLAIIGIWQLAGFNMVLFIAGLVAIPEDLYDAARVDGADRPWDRFFTVTLPLLGPTMLFVIVTSSITAFKVFDTVAVLTRGGPQAASEVILYQIYLEGFQYLRTGSAAAMTVLFLACILVLSWLQTRLTEKKVHYL</sequence>
<comment type="caution">
    <text evidence="9">The sequence shown here is derived from an EMBL/GenBank/DDBJ whole genome shotgun (WGS) entry which is preliminary data.</text>
</comment>
<name>A0A356LD91_9BURK</name>
<evidence type="ECO:0000256" key="1">
    <source>
        <dbReference type="ARBA" id="ARBA00004651"/>
    </source>
</evidence>
<evidence type="ECO:0000259" key="8">
    <source>
        <dbReference type="PROSITE" id="PS50928"/>
    </source>
</evidence>
<reference evidence="9 10" key="1">
    <citation type="journal article" date="2018" name="Nat. Biotechnol.">
        <title>A standardized bacterial taxonomy based on genome phylogeny substantially revises the tree of life.</title>
        <authorList>
            <person name="Parks D.H."/>
            <person name="Chuvochina M."/>
            <person name="Waite D.W."/>
            <person name="Rinke C."/>
            <person name="Skarshewski A."/>
            <person name="Chaumeil P.A."/>
            <person name="Hugenholtz P."/>
        </authorList>
    </citation>
    <scope>NUCLEOTIDE SEQUENCE [LARGE SCALE GENOMIC DNA]</scope>
    <source>
        <strain evidence="9">UBA10707</strain>
    </source>
</reference>
<dbReference type="SUPFAM" id="SSF161098">
    <property type="entry name" value="MetI-like"/>
    <property type="match status" value="1"/>
</dbReference>
<dbReference type="CDD" id="cd06261">
    <property type="entry name" value="TM_PBP2"/>
    <property type="match status" value="1"/>
</dbReference>
<evidence type="ECO:0000256" key="4">
    <source>
        <dbReference type="ARBA" id="ARBA00022692"/>
    </source>
</evidence>
<dbReference type="InterPro" id="IPR051393">
    <property type="entry name" value="ABC_transporter_permease"/>
</dbReference>
<comment type="subcellular location">
    <subcellularLocation>
        <location evidence="1 7">Cell membrane</location>
        <topology evidence="1 7">Multi-pass membrane protein</topology>
    </subcellularLocation>
</comment>
<comment type="similarity">
    <text evidence="7">Belongs to the binding-protein-dependent transport system permease family.</text>
</comment>
<dbReference type="Proteomes" id="UP000264036">
    <property type="component" value="Unassembled WGS sequence"/>
</dbReference>
<feature type="domain" description="ABC transmembrane type-1" evidence="8">
    <location>
        <begin position="54"/>
        <end position="267"/>
    </location>
</feature>
<dbReference type="PANTHER" id="PTHR30193">
    <property type="entry name" value="ABC TRANSPORTER PERMEASE PROTEIN"/>
    <property type="match status" value="1"/>
</dbReference>
<feature type="transmembrane region" description="Helical" evidence="7">
    <location>
        <begin position="5"/>
        <end position="23"/>
    </location>
</feature>
<evidence type="ECO:0000313" key="9">
    <source>
        <dbReference type="EMBL" id="HBP28966.1"/>
    </source>
</evidence>
<dbReference type="PROSITE" id="PS50928">
    <property type="entry name" value="ABC_TM1"/>
    <property type="match status" value="1"/>
</dbReference>
<organism evidence="9 10">
    <name type="scientific">Advenella kashmirensis</name>
    <dbReference type="NCBI Taxonomy" id="310575"/>
    <lineage>
        <taxon>Bacteria</taxon>
        <taxon>Pseudomonadati</taxon>
        <taxon>Pseudomonadota</taxon>
        <taxon>Betaproteobacteria</taxon>
        <taxon>Burkholderiales</taxon>
        <taxon>Alcaligenaceae</taxon>
    </lineage>
</organism>
<feature type="transmembrane region" description="Helical" evidence="7">
    <location>
        <begin position="91"/>
        <end position="111"/>
    </location>
</feature>
<feature type="transmembrane region" description="Helical" evidence="7">
    <location>
        <begin position="139"/>
        <end position="167"/>
    </location>
</feature>
<feature type="transmembrane region" description="Helical" evidence="7">
    <location>
        <begin position="187"/>
        <end position="211"/>
    </location>
</feature>
<dbReference type="PANTHER" id="PTHR30193:SF37">
    <property type="entry name" value="INNER MEMBRANE ABC TRANSPORTER PERMEASE PROTEIN YCJO"/>
    <property type="match status" value="1"/>
</dbReference>
<dbReference type="InterPro" id="IPR000515">
    <property type="entry name" value="MetI-like"/>
</dbReference>
<evidence type="ECO:0000256" key="2">
    <source>
        <dbReference type="ARBA" id="ARBA00022448"/>
    </source>
</evidence>
<dbReference type="InterPro" id="IPR035906">
    <property type="entry name" value="MetI-like_sf"/>
</dbReference>
<accession>A0A356LD91</accession>
<protein>
    <submittedName>
        <fullName evidence="9">ABC transporter permease</fullName>
    </submittedName>
</protein>
<feature type="transmembrane region" description="Helical" evidence="7">
    <location>
        <begin position="247"/>
        <end position="266"/>
    </location>
</feature>
<keyword evidence="2 7" id="KW-0813">Transport</keyword>
<dbReference type="AlphaFoldDB" id="A0A356LD91"/>
<feature type="transmembrane region" description="Helical" evidence="7">
    <location>
        <begin position="58"/>
        <end position="79"/>
    </location>
</feature>
<dbReference type="GO" id="GO:0005886">
    <property type="term" value="C:plasma membrane"/>
    <property type="evidence" value="ECO:0007669"/>
    <property type="project" value="UniProtKB-SubCell"/>
</dbReference>
<evidence type="ECO:0000313" key="10">
    <source>
        <dbReference type="Proteomes" id="UP000264036"/>
    </source>
</evidence>
<keyword evidence="4 7" id="KW-0812">Transmembrane</keyword>
<proteinExistence type="inferred from homology"/>
<evidence type="ECO:0000256" key="5">
    <source>
        <dbReference type="ARBA" id="ARBA00022989"/>
    </source>
</evidence>
<dbReference type="GO" id="GO:0055085">
    <property type="term" value="P:transmembrane transport"/>
    <property type="evidence" value="ECO:0007669"/>
    <property type="project" value="InterPro"/>
</dbReference>
<dbReference type="Pfam" id="PF00528">
    <property type="entry name" value="BPD_transp_1"/>
    <property type="match status" value="1"/>
</dbReference>
<keyword evidence="5 7" id="KW-1133">Transmembrane helix</keyword>
<gene>
    <name evidence="9" type="ORF">DD666_06065</name>
</gene>
<keyword evidence="3" id="KW-1003">Cell membrane</keyword>